<dbReference type="GO" id="GO:0016020">
    <property type="term" value="C:membrane"/>
    <property type="evidence" value="ECO:0007669"/>
    <property type="project" value="UniProtKB-SubCell"/>
</dbReference>
<name>L9KP53_TUPCH</name>
<dbReference type="GO" id="GO:0004930">
    <property type="term" value="F:G protein-coupled receptor activity"/>
    <property type="evidence" value="ECO:0007669"/>
    <property type="project" value="UniProtKB-KW"/>
</dbReference>
<evidence type="ECO:0000256" key="8">
    <source>
        <dbReference type="SAM" id="Phobius"/>
    </source>
</evidence>
<evidence type="ECO:0000256" key="5">
    <source>
        <dbReference type="ARBA" id="ARBA00023136"/>
    </source>
</evidence>
<keyword evidence="5 8" id="KW-0472">Membrane</keyword>
<reference evidence="11" key="2">
    <citation type="journal article" date="2013" name="Nat. Commun.">
        <title>Genome of the Chinese tree shrew.</title>
        <authorList>
            <person name="Fan Y."/>
            <person name="Huang Z.Y."/>
            <person name="Cao C.C."/>
            <person name="Chen C.S."/>
            <person name="Chen Y.X."/>
            <person name="Fan D.D."/>
            <person name="He J."/>
            <person name="Hou H.L."/>
            <person name="Hu L."/>
            <person name="Hu X.T."/>
            <person name="Jiang X.T."/>
            <person name="Lai R."/>
            <person name="Lang Y.S."/>
            <person name="Liang B."/>
            <person name="Liao S.G."/>
            <person name="Mu D."/>
            <person name="Ma Y.Y."/>
            <person name="Niu Y.Y."/>
            <person name="Sun X.Q."/>
            <person name="Xia J.Q."/>
            <person name="Xiao J."/>
            <person name="Xiong Z.Q."/>
            <person name="Xu L."/>
            <person name="Yang L."/>
            <person name="Zhang Y."/>
            <person name="Zhao W."/>
            <person name="Zhao X.D."/>
            <person name="Zheng Y.T."/>
            <person name="Zhou J.M."/>
            <person name="Zhu Y.B."/>
            <person name="Zhang G.J."/>
            <person name="Wang J."/>
            <person name="Yao Y.G."/>
        </authorList>
    </citation>
    <scope>NUCLEOTIDE SEQUENCE [LARGE SCALE GENOMIC DNA]</scope>
</reference>
<dbReference type="InParanoid" id="L9KP53"/>
<dbReference type="Gene3D" id="1.20.1070.10">
    <property type="entry name" value="Rhodopsin 7-helix transmembrane proteins"/>
    <property type="match status" value="1"/>
</dbReference>
<keyword evidence="7" id="KW-0807">Transducer</keyword>
<evidence type="ECO:0000259" key="9">
    <source>
        <dbReference type="PROSITE" id="PS50262"/>
    </source>
</evidence>
<evidence type="ECO:0000256" key="7">
    <source>
        <dbReference type="ARBA" id="ARBA00023224"/>
    </source>
</evidence>
<dbReference type="PROSITE" id="PS50262">
    <property type="entry name" value="G_PROTEIN_RECEP_F1_2"/>
    <property type="match status" value="1"/>
</dbReference>
<keyword evidence="4" id="KW-0297">G-protein coupled receptor</keyword>
<dbReference type="SUPFAM" id="SSF81321">
    <property type="entry name" value="Family A G protein-coupled receptor-like"/>
    <property type="match status" value="1"/>
</dbReference>
<evidence type="ECO:0000256" key="3">
    <source>
        <dbReference type="ARBA" id="ARBA00022989"/>
    </source>
</evidence>
<keyword evidence="2 8" id="KW-0812">Transmembrane</keyword>
<dbReference type="InterPro" id="IPR017452">
    <property type="entry name" value="GPCR_Rhodpsn_7TM"/>
</dbReference>
<comment type="subcellular location">
    <subcellularLocation>
        <location evidence="1">Membrane</location>
        <topology evidence="1">Multi-pass membrane protein</topology>
    </subcellularLocation>
</comment>
<feature type="domain" description="G-protein coupled receptors family 1 profile" evidence="9">
    <location>
        <begin position="49"/>
        <end position="108"/>
    </location>
</feature>
<dbReference type="EMBL" id="KB320725">
    <property type="protein sequence ID" value="ELW64503.1"/>
    <property type="molecule type" value="Genomic_DNA"/>
</dbReference>
<dbReference type="Proteomes" id="UP000011518">
    <property type="component" value="Unassembled WGS sequence"/>
</dbReference>
<organism evidence="10 11">
    <name type="scientific">Tupaia chinensis</name>
    <name type="common">Chinese tree shrew</name>
    <name type="synonym">Tupaia belangeri chinensis</name>
    <dbReference type="NCBI Taxonomy" id="246437"/>
    <lineage>
        <taxon>Eukaryota</taxon>
        <taxon>Metazoa</taxon>
        <taxon>Chordata</taxon>
        <taxon>Craniata</taxon>
        <taxon>Vertebrata</taxon>
        <taxon>Euteleostomi</taxon>
        <taxon>Mammalia</taxon>
        <taxon>Eutheria</taxon>
        <taxon>Euarchontoglires</taxon>
        <taxon>Scandentia</taxon>
        <taxon>Tupaiidae</taxon>
        <taxon>Tupaia</taxon>
    </lineage>
</organism>
<evidence type="ECO:0000256" key="1">
    <source>
        <dbReference type="ARBA" id="ARBA00004141"/>
    </source>
</evidence>
<accession>L9KP53</accession>
<dbReference type="InterPro" id="IPR050427">
    <property type="entry name" value="Olfactory_Receptors"/>
</dbReference>
<evidence type="ECO:0000256" key="6">
    <source>
        <dbReference type="ARBA" id="ARBA00023170"/>
    </source>
</evidence>
<keyword evidence="3 8" id="KW-1133">Transmembrane helix</keyword>
<dbReference type="Pfam" id="PF00001">
    <property type="entry name" value="7tm_1"/>
    <property type="match status" value="1"/>
</dbReference>
<keyword evidence="11" id="KW-1185">Reference proteome</keyword>
<dbReference type="InterPro" id="IPR000276">
    <property type="entry name" value="GPCR_Rhodpsn"/>
</dbReference>
<evidence type="ECO:0000256" key="2">
    <source>
        <dbReference type="ARBA" id="ARBA00022692"/>
    </source>
</evidence>
<dbReference type="AlphaFoldDB" id="L9KP53"/>
<evidence type="ECO:0000256" key="4">
    <source>
        <dbReference type="ARBA" id="ARBA00023040"/>
    </source>
</evidence>
<feature type="transmembrane region" description="Helical" evidence="8">
    <location>
        <begin position="79"/>
        <end position="107"/>
    </location>
</feature>
<keyword evidence="6 10" id="KW-0675">Receptor</keyword>
<proteinExistence type="predicted"/>
<dbReference type="PANTHER" id="PTHR48002">
    <property type="entry name" value="OLFACTORY RECEPTOR"/>
    <property type="match status" value="1"/>
</dbReference>
<protein>
    <submittedName>
        <fullName evidence="10">Olfactory receptor 4C13</fullName>
    </submittedName>
</protein>
<evidence type="ECO:0000313" key="10">
    <source>
        <dbReference type="EMBL" id="ELW64503.1"/>
    </source>
</evidence>
<sequence>MPSTALVTEASYTYVTIPRMIIDHALLEENHLLWGPPHSAICGAPLGGSEIILLIVMAYDHYVAICKPLPYMTIMRHGLCHVLVVVTWIGGMPYATVQILFMVLLALL</sequence>
<reference evidence="11" key="1">
    <citation type="submission" date="2012-07" db="EMBL/GenBank/DDBJ databases">
        <title>Genome of the Chinese tree shrew, a rising model animal genetically related to primates.</title>
        <authorList>
            <person name="Zhang G."/>
            <person name="Fan Y."/>
            <person name="Yao Y."/>
            <person name="Huang Z."/>
        </authorList>
    </citation>
    <scope>NUCLEOTIDE SEQUENCE [LARGE SCALE GENOMIC DNA]</scope>
</reference>
<gene>
    <name evidence="10" type="ORF">TREES_T100006622</name>
</gene>
<evidence type="ECO:0000313" key="11">
    <source>
        <dbReference type="Proteomes" id="UP000011518"/>
    </source>
</evidence>